<protein>
    <recommendedName>
        <fullName evidence="2">BZIP domain-containing protein</fullName>
    </recommendedName>
</protein>
<sequence length="255" mass="28024">MGSHTTRSLSSLQAHHPPLLASLAETHAHTERKPCHAQFKVKQPPPSSSSASIKDRGTQPPYYIPSSSAAASNAEEFLRRRLRDPSQRHQLPHHRLQPTTPSSQGLEQVRRRRPCPRPPGPPQRPPCAQGRLLPRAPRTTSSSTAPPPTAPTSAVSPATSPNRTYSSRCSPCARRCSSARAYRQQQRRLQEAPSGNRAAVRKYGEKKKAHTASLEEEVVHLRALNQQLMKKLQSHAALARGRGGQASLPARRHQG</sequence>
<feature type="compositionally biased region" description="Polar residues" evidence="1">
    <location>
        <begin position="1"/>
        <end position="13"/>
    </location>
</feature>
<feature type="region of interest" description="Disordered" evidence="1">
    <location>
        <begin position="1"/>
        <end position="170"/>
    </location>
</feature>
<dbReference type="Pfam" id="PF07716">
    <property type="entry name" value="bZIP_2"/>
    <property type="match status" value="1"/>
</dbReference>
<feature type="compositionally biased region" description="Pro residues" evidence="1">
    <location>
        <begin position="116"/>
        <end position="125"/>
    </location>
</feature>
<feature type="region of interest" description="Disordered" evidence="1">
    <location>
        <begin position="186"/>
        <end position="211"/>
    </location>
</feature>
<accession>A0A811QMV8</accession>
<evidence type="ECO:0000259" key="2">
    <source>
        <dbReference type="SMART" id="SM00338"/>
    </source>
</evidence>
<dbReference type="Proteomes" id="UP000604825">
    <property type="component" value="Unassembled WGS sequence"/>
</dbReference>
<keyword evidence="4" id="KW-1185">Reference proteome</keyword>
<comment type="caution">
    <text evidence="3">The sequence shown here is derived from an EMBL/GenBank/DDBJ whole genome shotgun (WGS) entry which is preliminary data.</text>
</comment>
<evidence type="ECO:0000313" key="3">
    <source>
        <dbReference type="EMBL" id="CAD6259778.1"/>
    </source>
</evidence>
<dbReference type="AlphaFoldDB" id="A0A811QMV8"/>
<evidence type="ECO:0000313" key="4">
    <source>
        <dbReference type="Proteomes" id="UP000604825"/>
    </source>
</evidence>
<dbReference type="InterPro" id="IPR004827">
    <property type="entry name" value="bZIP"/>
</dbReference>
<dbReference type="SMART" id="SM00338">
    <property type="entry name" value="BRLZ"/>
    <property type="match status" value="1"/>
</dbReference>
<dbReference type="Gene3D" id="1.20.5.170">
    <property type="match status" value="1"/>
</dbReference>
<feature type="compositionally biased region" description="Low complexity" evidence="1">
    <location>
        <begin position="151"/>
        <end position="170"/>
    </location>
</feature>
<evidence type="ECO:0000256" key="1">
    <source>
        <dbReference type="SAM" id="MobiDB-lite"/>
    </source>
</evidence>
<name>A0A811QMV8_9POAL</name>
<dbReference type="OrthoDB" id="686646at2759"/>
<feature type="region of interest" description="Disordered" evidence="1">
    <location>
        <begin position="235"/>
        <end position="255"/>
    </location>
</feature>
<feature type="compositionally biased region" description="Basic and acidic residues" evidence="1">
    <location>
        <begin position="76"/>
        <end position="87"/>
    </location>
</feature>
<feature type="compositionally biased region" description="Low complexity" evidence="1">
    <location>
        <begin position="126"/>
        <end position="144"/>
    </location>
</feature>
<gene>
    <name evidence="3" type="ORF">NCGR_LOCUS43215</name>
</gene>
<organism evidence="3 4">
    <name type="scientific">Miscanthus lutarioriparius</name>
    <dbReference type="NCBI Taxonomy" id="422564"/>
    <lineage>
        <taxon>Eukaryota</taxon>
        <taxon>Viridiplantae</taxon>
        <taxon>Streptophyta</taxon>
        <taxon>Embryophyta</taxon>
        <taxon>Tracheophyta</taxon>
        <taxon>Spermatophyta</taxon>
        <taxon>Magnoliopsida</taxon>
        <taxon>Liliopsida</taxon>
        <taxon>Poales</taxon>
        <taxon>Poaceae</taxon>
        <taxon>PACMAD clade</taxon>
        <taxon>Panicoideae</taxon>
        <taxon>Andropogonodae</taxon>
        <taxon>Andropogoneae</taxon>
        <taxon>Saccharinae</taxon>
        <taxon>Miscanthus</taxon>
    </lineage>
</organism>
<dbReference type="EMBL" id="CAJGYO010000011">
    <property type="protein sequence ID" value="CAD6259778.1"/>
    <property type="molecule type" value="Genomic_DNA"/>
</dbReference>
<feature type="compositionally biased region" description="Polar residues" evidence="1">
    <location>
        <begin position="97"/>
        <end position="106"/>
    </location>
</feature>
<dbReference type="CDD" id="cd14686">
    <property type="entry name" value="bZIP"/>
    <property type="match status" value="1"/>
</dbReference>
<dbReference type="GO" id="GO:0003700">
    <property type="term" value="F:DNA-binding transcription factor activity"/>
    <property type="evidence" value="ECO:0007669"/>
    <property type="project" value="InterPro"/>
</dbReference>
<proteinExistence type="predicted"/>
<feature type="domain" description="BZIP" evidence="2">
    <location>
        <begin position="179"/>
        <end position="251"/>
    </location>
</feature>
<reference evidence="3" key="1">
    <citation type="submission" date="2020-10" db="EMBL/GenBank/DDBJ databases">
        <authorList>
            <person name="Han B."/>
            <person name="Lu T."/>
            <person name="Zhao Q."/>
            <person name="Huang X."/>
            <person name="Zhao Y."/>
        </authorList>
    </citation>
    <scope>NUCLEOTIDE SEQUENCE</scope>
</reference>